<dbReference type="InterPro" id="IPR016197">
    <property type="entry name" value="Chromo-like_dom_sf"/>
</dbReference>
<evidence type="ECO:0000259" key="2">
    <source>
        <dbReference type="PROSITE" id="PS50013"/>
    </source>
</evidence>
<organism evidence="3 4">
    <name type="scientific">Aphanomyces astaci</name>
    <name type="common">Crayfish plague agent</name>
    <dbReference type="NCBI Taxonomy" id="112090"/>
    <lineage>
        <taxon>Eukaryota</taxon>
        <taxon>Sar</taxon>
        <taxon>Stramenopiles</taxon>
        <taxon>Oomycota</taxon>
        <taxon>Saprolegniomycetes</taxon>
        <taxon>Saprolegniales</taxon>
        <taxon>Verrucalvaceae</taxon>
        <taxon>Aphanomyces</taxon>
    </lineage>
</organism>
<dbReference type="VEuPathDB" id="FungiDB:H257_17450"/>
<dbReference type="InterPro" id="IPR000953">
    <property type="entry name" value="Chromo/chromo_shadow_dom"/>
</dbReference>
<protein>
    <recommendedName>
        <fullName evidence="2">Chromo domain-containing protein</fullName>
    </recommendedName>
</protein>
<dbReference type="VEuPathDB" id="FungiDB:H257_09832"/>
<keyword evidence="1" id="KW-0238">DNA-binding</keyword>
<dbReference type="GO" id="GO:0003677">
    <property type="term" value="F:DNA binding"/>
    <property type="evidence" value="ECO:0007669"/>
    <property type="project" value="UniProtKB-KW"/>
</dbReference>
<reference evidence="3 4" key="1">
    <citation type="submission" date="2018-08" db="EMBL/GenBank/DDBJ databases">
        <title>Aphanomyces genome sequencing and annotation.</title>
        <authorList>
            <person name="Minardi D."/>
            <person name="Oidtmann B."/>
            <person name="Van Der Giezen M."/>
            <person name="Studholme D.J."/>
        </authorList>
    </citation>
    <scope>NUCLEOTIDE SEQUENCE [LARGE SCALE GENOMIC DNA]</scope>
    <source>
        <strain evidence="3 4">Si</strain>
    </source>
</reference>
<evidence type="ECO:0000313" key="3">
    <source>
        <dbReference type="EMBL" id="RHY44882.1"/>
    </source>
</evidence>
<dbReference type="PROSITE" id="PS50013">
    <property type="entry name" value="CHROMO_2"/>
    <property type="match status" value="1"/>
</dbReference>
<dbReference type="AlphaFoldDB" id="A0A3R7A2E4"/>
<feature type="domain" description="Chromo" evidence="2">
    <location>
        <begin position="85"/>
        <end position="120"/>
    </location>
</feature>
<name>A0A3R7A2E4_APHAT</name>
<evidence type="ECO:0000313" key="4">
    <source>
        <dbReference type="Proteomes" id="UP000283543"/>
    </source>
</evidence>
<comment type="caution">
    <text evidence="3">The sequence shown here is derived from an EMBL/GenBank/DDBJ whole genome shotgun (WGS) entry which is preliminary data.</text>
</comment>
<sequence>MAQFVVGDYVLYQDAWAYLLGKLWTNCCGPAVVTEVDRNWVYDVENLLTHDVRPIYASRLKFFADCDLDVIFELLDQVTHNSEEFEIKAMVDARYIPTTRVCELLIKWRGLQDEGNLWEPPTTSSPIDGMLLSRDMLALHALDVAPFFEHNKPDFKASSSWCTRFMQSNALADRAVTRQSQKKPAETAVAIEAFSKKVQDLMTKYGADVVYNADQTAIQHEAISKRTVNDAGWRIDGLGQMQSWRREDNSHAPW</sequence>
<proteinExistence type="predicted"/>
<dbReference type="InterPro" id="IPR006600">
    <property type="entry name" value="HTH_CenpB_DNA-bd_dom"/>
</dbReference>
<dbReference type="SUPFAM" id="SSF54160">
    <property type="entry name" value="Chromo domain-like"/>
    <property type="match status" value="1"/>
</dbReference>
<dbReference type="Pfam" id="PF03221">
    <property type="entry name" value="HTH_Tnp_Tc5"/>
    <property type="match status" value="1"/>
</dbReference>
<dbReference type="Proteomes" id="UP000283543">
    <property type="component" value="Unassembled WGS sequence"/>
</dbReference>
<dbReference type="EMBL" id="QUTB01007697">
    <property type="protein sequence ID" value="RHY44882.1"/>
    <property type="molecule type" value="Genomic_DNA"/>
</dbReference>
<gene>
    <name evidence="3" type="ORF">DYB34_009526</name>
</gene>
<accession>A0A3R7A2E4</accession>
<dbReference type="Gene3D" id="2.40.50.40">
    <property type="match status" value="1"/>
</dbReference>
<evidence type="ECO:0000256" key="1">
    <source>
        <dbReference type="ARBA" id="ARBA00023125"/>
    </source>
</evidence>